<organism evidence="2 3">
    <name type="scientific">Plasmodium relictum</name>
    <dbReference type="NCBI Taxonomy" id="85471"/>
    <lineage>
        <taxon>Eukaryota</taxon>
        <taxon>Sar</taxon>
        <taxon>Alveolata</taxon>
        <taxon>Apicomplexa</taxon>
        <taxon>Aconoidasida</taxon>
        <taxon>Haemosporida</taxon>
        <taxon>Plasmodiidae</taxon>
        <taxon>Plasmodium</taxon>
        <taxon>Plasmodium (Haemamoeba)</taxon>
    </lineage>
</organism>
<dbReference type="Proteomes" id="UP000220158">
    <property type="component" value="Chromosome 4"/>
</dbReference>
<dbReference type="KEGG" id="prel:PRELSG_0406200"/>
<keyword evidence="3" id="KW-1185">Reference proteome</keyword>
<keyword evidence="1" id="KW-0472">Membrane</keyword>
<reference evidence="2 3" key="1">
    <citation type="submission" date="2015-04" db="EMBL/GenBank/DDBJ databases">
        <authorList>
            <consortium name="Pathogen Informatics"/>
        </authorList>
    </citation>
    <scope>NUCLEOTIDE SEQUENCE [LARGE SCALE GENOMIC DNA]</scope>
    <source>
        <strain evidence="2 3">SGS1</strain>
    </source>
</reference>
<accession>A0A1J1H191</accession>
<name>A0A1J1H191_PLARL</name>
<dbReference type="GeneID" id="39734812"/>
<dbReference type="RefSeq" id="XP_028531721.1">
    <property type="nucleotide sequence ID" value="XM_028680200.1"/>
</dbReference>
<evidence type="ECO:0000313" key="2">
    <source>
        <dbReference type="EMBL" id="CRG98712.1"/>
    </source>
</evidence>
<feature type="transmembrane region" description="Helical" evidence="1">
    <location>
        <begin position="586"/>
        <end position="606"/>
    </location>
</feature>
<dbReference type="VEuPathDB" id="PlasmoDB:PRELSG_0406200"/>
<gene>
    <name evidence="2" type="ORF">PRELSG_0406200</name>
</gene>
<dbReference type="OMA" id="VIYENCE"/>
<dbReference type="EMBL" id="LN835299">
    <property type="protein sequence ID" value="CRG98712.1"/>
    <property type="molecule type" value="Genomic_DNA"/>
</dbReference>
<evidence type="ECO:0000313" key="3">
    <source>
        <dbReference type="Proteomes" id="UP000220158"/>
    </source>
</evidence>
<keyword evidence="1" id="KW-1133">Transmembrane helix</keyword>
<dbReference type="OrthoDB" id="371339at2759"/>
<sequence length="619" mass="73775">MEITAVRYVLRDRIKSIFEKYSKSIILNEELIKKNNIESNDSIKCNNYSINYKQICNDQENSHFYYNKNSIFFPSKNYLIIENYTSVIYENCEEKVNIILANKNLPEGRIEIQIKGKESFIIPCRIYKNILSCFLPQLEKGIYQLFFFINKEMMLIKLLRPGIELTEDSKFLSLHVIEITDFGHCLKSKSVKSKKYNISVNNNIYTNKELIKLYNSIYKNYKDAVSENKRNSRIAVGSDYKLQNISELNFYNFLKCYKDECIDHSFRKNKNEIDVNNLNFVSQLNLEKGIQQNRIPILYKKLLYDSCIYENKMAIIHFHSKFFEYDPFNVMSAHIFTKDTLKDGYTIFAFNLIPVFHKEKERSSYTKVDIQKDIEENNLFNMLNNTEKIEENKKENTNYISTLLMLKSNETNCADVRMWKYIDTINCKKNNISNNFYINKDSYENVYCPVPKELINNKNVFKKYSEGLKISEKVSIFFESWNDDILPVHKFVNLFEYNFPYKKIKNLSNYIKNKKDDFLLFSDFDIKNSENNKKYHSIILKNQNIPTPKKSTPNENQNNNELEKKISLEYLLNNFVSFVLVIEEKIYHSVIPINKLLLLFIINYWMHFIGIQEKKRIYI</sequence>
<proteinExistence type="predicted"/>
<keyword evidence="1" id="KW-0812">Transmembrane</keyword>
<dbReference type="AlphaFoldDB" id="A0A1J1H191"/>
<evidence type="ECO:0000256" key="1">
    <source>
        <dbReference type="SAM" id="Phobius"/>
    </source>
</evidence>
<protein>
    <submittedName>
        <fullName evidence="2">Uncharacterized protein</fullName>
    </submittedName>
</protein>